<keyword evidence="1" id="KW-0472">Membrane</keyword>
<evidence type="ECO:0000313" key="3">
    <source>
        <dbReference type="Proteomes" id="UP000182719"/>
    </source>
</evidence>
<dbReference type="Proteomes" id="UP000182719">
    <property type="component" value="Unassembled WGS sequence"/>
</dbReference>
<dbReference type="RefSeq" id="WP_075005058.1">
    <property type="nucleotide sequence ID" value="NZ_FOAP01000001.1"/>
</dbReference>
<feature type="transmembrane region" description="Helical" evidence="1">
    <location>
        <begin position="232"/>
        <end position="265"/>
    </location>
</feature>
<protein>
    <recommendedName>
        <fullName evidence="4">Lipoprotein</fullName>
    </recommendedName>
</protein>
<name>A0A1H7I2L6_STIAU</name>
<evidence type="ECO:0008006" key="4">
    <source>
        <dbReference type="Google" id="ProtNLM"/>
    </source>
</evidence>
<proteinExistence type="predicted"/>
<gene>
    <name evidence="2" type="ORF">SAMN05444354_101884</name>
</gene>
<dbReference type="AlphaFoldDB" id="A0A1H7I2L6"/>
<keyword evidence="1" id="KW-0812">Transmembrane</keyword>
<dbReference type="EMBL" id="FOAP01000001">
    <property type="protein sequence ID" value="SEK56077.1"/>
    <property type="molecule type" value="Genomic_DNA"/>
</dbReference>
<reference evidence="3" key="1">
    <citation type="submission" date="2016-10" db="EMBL/GenBank/DDBJ databases">
        <authorList>
            <person name="Varghese N."/>
            <person name="Submissions S."/>
        </authorList>
    </citation>
    <scope>NUCLEOTIDE SEQUENCE [LARGE SCALE GENOMIC DNA]</scope>
    <source>
        <strain evidence="3">DSM 17044</strain>
    </source>
</reference>
<organism evidence="2 3">
    <name type="scientific">Stigmatella aurantiaca</name>
    <dbReference type="NCBI Taxonomy" id="41"/>
    <lineage>
        <taxon>Bacteria</taxon>
        <taxon>Pseudomonadati</taxon>
        <taxon>Myxococcota</taxon>
        <taxon>Myxococcia</taxon>
        <taxon>Myxococcales</taxon>
        <taxon>Cystobacterineae</taxon>
        <taxon>Archangiaceae</taxon>
        <taxon>Stigmatella</taxon>
    </lineage>
</organism>
<keyword evidence="3" id="KW-1185">Reference proteome</keyword>
<evidence type="ECO:0000256" key="1">
    <source>
        <dbReference type="SAM" id="Phobius"/>
    </source>
</evidence>
<keyword evidence="1" id="KW-1133">Transmembrane helix</keyword>
<dbReference type="PROSITE" id="PS51257">
    <property type="entry name" value="PROKAR_LIPOPROTEIN"/>
    <property type="match status" value="1"/>
</dbReference>
<sequence>MRRIAWVVLWGVMLGTLGGCSLRKVSRNAAAGAIESLGKPGEEEAFRSKVSQVADRLLDSALVDPPSARDVGRDTASGMLEGVEGYLSEDGRGARLGEAGAEFAQEMVPVLAAEMRHMGPTGRYLLEQSGQGLVDGLSSRRGEIAALMAEIADQVGRSMASAMAQQLRTELQNQQAPLAADTALSQAVEGVAYRAAAAAVRGGMNELGQTVPECKDGPCAPQVVSQLSRSALGGAVAALLPVALVGLGAFLVGVVVAALAARAFARRQPARRV</sequence>
<accession>A0A1H7I2L6</accession>
<evidence type="ECO:0000313" key="2">
    <source>
        <dbReference type="EMBL" id="SEK56077.1"/>
    </source>
</evidence>